<dbReference type="RefSeq" id="XP_026190036.1">
    <property type="nucleotide sequence ID" value="XM_026334251.1"/>
</dbReference>
<organism evidence="3 4">
    <name type="scientific">Cyclospora cayetanensis</name>
    <dbReference type="NCBI Taxonomy" id="88456"/>
    <lineage>
        <taxon>Eukaryota</taxon>
        <taxon>Sar</taxon>
        <taxon>Alveolata</taxon>
        <taxon>Apicomplexa</taxon>
        <taxon>Conoidasida</taxon>
        <taxon>Coccidia</taxon>
        <taxon>Eucoccidiorida</taxon>
        <taxon>Eimeriorina</taxon>
        <taxon>Eimeriidae</taxon>
        <taxon>Cyclospora</taxon>
    </lineage>
</organism>
<feature type="region of interest" description="Disordered" evidence="1">
    <location>
        <begin position="217"/>
        <end position="242"/>
    </location>
</feature>
<keyword evidence="2" id="KW-0472">Membrane</keyword>
<keyword evidence="2" id="KW-0812">Transmembrane</keyword>
<name>A0A6P6RQE6_9EIME</name>
<evidence type="ECO:0000313" key="3">
    <source>
        <dbReference type="Proteomes" id="UP000515125"/>
    </source>
</evidence>
<dbReference type="AlphaFoldDB" id="A0A6P6RQE6"/>
<feature type="compositionally biased region" description="Low complexity" evidence="1">
    <location>
        <begin position="227"/>
        <end position="237"/>
    </location>
</feature>
<dbReference type="Proteomes" id="UP000515125">
    <property type="component" value="Unplaced"/>
</dbReference>
<sequence>MMPPGVHRLDVSSGGWWRHRGLRQLALMCTAGLGCIYATVYLFVFRPLRKQRKEGRPAVLSPPLVSLWGAECLTHVGPYLLPEILAARIEPCPLKHLQEQQRSGLPLLQEEQTQALAALEALTRHPHARRQVAAAYAGAQGLASVHGGSLLHLLLRELVEQAAVQPVQPAAPQAASAAEDASSTDPQTPPTERVQMPLGEGGAAAPAAAARIGIGASTEDDAGTPNATETAEQQQQQHISGRYSPSQWSSLLRLVFRLLRITPPEGRAVEYDDLASLVKSNSSLWDRHPLYHEARALLLYRLLQACDFARFCIDRLQHTGIPLGPERIAMAVPSSVRVVHQCESNCRGVLINERLLDQGQKQEPAEAQAPTQGEKHAAGVLDYLTTPTSVYRSSRWLAQIGGALARLWSAEVGDLKYKALMLIQRAACPADVVSKRPSGASGICDGKSPPPRETPSLKIKETLQRTVSAAGVVLCTSFCSALWRMETVELTIANVGRVGLAALRGLRGLCVLEAIYLAEDSVIQSPQYFRQEGFMVRGAGCKHYPLGNSPTRVSRHPATSWILGGPAATSPGILTRP</sequence>
<feature type="region of interest" description="Disordered" evidence="1">
    <location>
        <begin position="169"/>
        <end position="202"/>
    </location>
</feature>
<protein>
    <submittedName>
        <fullName evidence="4">Uncharacterized protein LOC34620560</fullName>
    </submittedName>
</protein>
<dbReference type="GeneID" id="34620560"/>
<evidence type="ECO:0000313" key="4">
    <source>
        <dbReference type="RefSeq" id="XP_026190036.1"/>
    </source>
</evidence>
<feature type="transmembrane region" description="Helical" evidence="2">
    <location>
        <begin position="25"/>
        <end position="44"/>
    </location>
</feature>
<keyword evidence="3" id="KW-1185">Reference proteome</keyword>
<evidence type="ECO:0000256" key="1">
    <source>
        <dbReference type="SAM" id="MobiDB-lite"/>
    </source>
</evidence>
<proteinExistence type="predicted"/>
<reference evidence="4" key="1">
    <citation type="submission" date="2025-08" db="UniProtKB">
        <authorList>
            <consortium name="RefSeq"/>
        </authorList>
    </citation>
    <scope>IDENTIFICATION</scope>
</reference>
<feature type="compositionally biased region" description="Low complexity" evidence="1">
    <location>
        <begin position="169"/>
        <end position="183"/>
    </location>
</feature>
<dbReference type="OrthoDB" id="10672652at2759"/>
<evidence type="ECO:0000256" key="2">
    <source>
        <dbReference type="SAM" id="Phobius"/>
    </source>
</evidence>
<accession>A0A6P6RQE6</accession>
<keyword evidence="2" id="KW-1133">Transmembrane helix</keyword>
<gene>
    <name evidence="4" type="primary">LOC34620560</name>
</gene>